<gene>
    <name evidence="2" type="ORF">SNE40_015321</name>
</gene>
<organism evidence="2 3">
    <name type="scientific">Patella caerulea</name>
    <name type="common">Rayed Mediterranean limpet</name>
    <dbReference type="NCBI Taxonomy" id="87958"/>
    <lineage>
        <taxon>Eukaryota</taxon>
        <taxon>Metazoa</taxon>
        <taxon>Spiralia</taxon>
        <taxon>Lophotrochozoa</taxon>
        <taxon>Mollusca</taxon>
        <taxon>Gastropoda</taxon>
        <taxon>Patellogastropoda</taxon>
        <taxon>Patelloidea</taxon>
        <taxon>Patellidae</taxon>
        <taxon>Patella</taxon>
    </lineage>
</organism>
<sequence length="204" mass="23494">MAAYITDEDFSDNFINSDEEFDGFTAEDIEIDICSESDGDSDEEFYDTTEDLIWKKDNFDPVVPYKFLGDSGPTNNLNVDADPLLFFRLTLELNFFNKIKDETNKYARLRQQTDPDLSWKPVEVEDIETFLGVSILMGINNLLEIVQNLSTDESPGNEFIKKKCPETDINPFSGIFMSMTVHPSRKEGMKIMTNCTRFAHYWTI</sequence>
<accession>A0AAN8PJ05</accession>
<dbReference type="AlphaFoldDB" id="A0AAN8PJ05"/>
<feature type="domain" description="PiggyBac transposable element-derived protein" evidence="1">
    <location>
        <begin position="82"/>
        <end position="145"/>
    </location>
</feature>
<evidence type="ECO:0000313" key="3">
    <source>
        <dbReference type="Proteomes" id="UP001347796"/>
    </source>
</evidence>
<keyword evidence="3" id="KW-1185">Reference proteome</keyword>
<dbReference type="Proteomes" id="UP001347796">
    <property type="component" value="Unassembled WGS sequence"/>
</dbReference>
<dbReference type="Pfam" id="PF13843">
    <property type="entry name" value="DDE_Tnp_1_7"/>
    <property type="match status" value="1"/>
</dbReference>
<dbReference type="InterPro" id="IPR029526">
    <property type="entry name" value="PGBD"/>
</dbReference>
<evidence type="ECO:0000259" key="1">
    <source>
        <dbReference type="Pfam" id="PF13843"/>
    </source>
</evidence>
<proteinExistence type="predicted"/>
<evidence type="ECO:0000313" key="2">
    <source>
        <dbReference type="EMBL" id="KAK6177164.1"/>
    </source>
</evidence>
<name>A0AAN8PJ05_PATCE</name>
<dbReference type="EMBL" id="JAZGQO010000010">
    <property type="protein sequence ID" value="KAK6177164.1"/>
    <property type="molecule type" value="Genomic_DNA"/>
</dbReference>
<reference evidence="2 3" key="1">
    <citation type="submission" date="2024-01" db="EMBL/GenBank/DDBJ databases">
        <title>The genome of the rayed Mediterranean limpet Patella caerulea (Linnaeus, 1758).</title>
        <authorList>
            <person name="Anh-Thu Weber A."/>
            <person name="Halstead-Nussloch G."/>
        </authorList>
    </citation>
    <scope>NUCLEOTIDE SEQUENCE [LARGE SCALE GENOMIC DNA]</scope>
    <source>
        <strain evidence="2">AATW-2023a</strain>
        <tissue evidence="2">Whole specimen</tissue>
    </source>
</reference>
<dbReference type="PANTHER" id="PTHR46599:SF3">
    <property type="entry name" value="PIGGYBAC TRANSPOSABLE ELEMENT-DERIVED PROTEIN 4"/>
    <property type="match status" value="1"/>
</dbReference>
<comment type="caution">
    <text evidence="2">The sequence shown here is derived from an EMBL/GenBank/DDBJ whole genome shotgun (WGS) entry which is preliminary data.</text>
</comment>
<dbReference type="PANTHER" id="PTHR46599">
    <property type="entry name" value="PIGGYBAC TRANSPOSABLE ELEMENT-DERIVED PROTEIN 4"/>
    <property type="match status" value="1"/>
</dbReference>
<protein>
    <recommendedName>
        <fullName evidence="1">PiggyBac transposable element-derived protein domain-containing protein</fullName>
    </recommendedName>
</protein>